<dbReference type="AlphaFoldDB" id="A0A1E7R199"/>
<dbReference type="GO" id="GO:0016491">
    <property type="term" value="F:oxidoreductase activity"/>
    <property type="evidence" value="ECO:0007669"/>
    <property type="project" value="UniProtKB-KW"/>
</dbReference>
<dbReference type="SUPFAM" id="SSF51430">
    <property type="entry name" value="NAD(P)-linked oxidoreductase"/>
    <property type="match status" value="1"/>
</dbReference>
<dbReference type="PANTHER" id="PTHR43625:SF40">
    <property type="entry name" value="ALDO-KETO REDUCTASE YAKC [NADP(+)]"/>
    <property type="match status" value="1"/>
</dbReference>
<accession>A0A1E7R199</accession>
<dbReference type="Pfam" id="PF00248">
    <property type="entry name" value="Aldo_ket_red"/>
    <property type="match status" value="1"/>
</dbReference>
<comment type="caution">
    <text evidence="3">The sequence shown here is derived from an EMBL/GenBank/DDBJ whole genome shotgun (WGS) entry which is preliminary data.</text>
</comment>
<sequence>MKTRILGQNLEVSAMGFGCMGMSFAYGGLDQQHAIRIIHQALDHGINFFDSAEVYGPFENEKLIARAIQGRNENIRIATKFGFKIDQTKQGVEQICGVDSRPTHIREVVEASLRRLGVEKIDLLYQHRVDPNVPIEDVVGTMADLIKEGKVLHLGLCEISAQTLRKAHAIHPITAVQSEYSLWTRQPEQQILPVCKELNIGFVPYSPLGRGFLTGHLDTTQLSDTDFRTSLPRFQQQAVQHNQQLLAQCQDIAANNQCSLAQLALAWMLNKHSHLVPIPGIRKAEHLMDNIAAVDVSLSTTDIAQLDEIFQEKHVYGQRYNQQDLDLIDA</sequence>
<dbReference type="EMBL" id="MKKK01000056">
    <property type="protein sequence ID" value="OEY93092.1"/>
    <property type="molecule type" value="Genomic_DNA"/>
</dbReference>
<feature type="domain" description="NADP-dependent oxidoreductase" evidence="2">
    <location>
        <begin position="15"/>
        <end position="309"/>
    </location>
</feature>
<dbReference type="OrthoDB" id="9772407at2"/>
<keyword evidence="1" id="KW-0560">Oxidoreductase</keyword>
<evidence type="ECO:0000256" key="1">
    <source>
        <dbReference type="ARBA" id="ARBA00023002"/>
    </source>
</evidence>
<evidence type="ECO:0000313" key="3">
    <source>
        <dbReference type="EMBL" id="OEY93092.1"/>
    </source>
</evidence>
<proteinExistence type="predicted"/>
<evidence type="ECO:0000313" key="4">
    <source>
        <dbReference type="Proteomes" id="UP000185895"/>
    </source>
</evidence>
<keyword evidence="4" id="KW-1185">Reference proteome</keyword>
<dbReference type="InterPro" id="IPR050791">
    <property type="entry name" value="Aldo-Keto_reductase"/>
</dbReference>
<reference evidence="3 4" key="1">
    <citation type="submission" date="2016-09" db="EMBL/GenBank/DDBJ databases">
        <authorList>
            <person name="Capua I."/>
            <person name="De Benedictis P."/>
            <person name="Joannis T."/>
            <person name="Lombin L.H."/>
            <person name="Cattoli G."/>
        </authorList>
    </citation>
    <scope>NUCLEOTIDE SEQUENCE [LARGE SCALE GENOMIC DNA]</scope>
    <source>
        <strain evidence="3 4">ANC 4671</strain>
    </source>
</reference>
<dbReference type="Gene3D" id="3.20.20.100">
    <property type="entry name" value="NADP-dependent oxidoreductase domain"/>
    <property type="match status" value="1"/>
</dbReference>
<dbReference type="Proteomes" id="UP000185895">
    <property type="component" value="Unassembled WGS sequence"/>
</dbReference>
<evidence type="ECO:0000259" key="2">
    <source>
        <dbReference type="Pfam" id="PF00248"/>
    </source>
</evidence>
<name>A0A1E7R199_9GAMM</name>
<gene>
    <name evidence="3" type="ORF">BJI46_04960</name>
</gene>
<dbReference type="STRING" id="1262585.BJI46_04960"/>
<dbReference type="PANTHER" id="PTHR43625">
    <property type="entry name" value="AFLATOXIN B1 ALDEHYDE REDUCTASE"/>
    <property type="match status" value="1"/>
</dbReference>
<organism evidence="3 4">
    <name type="scientific">Acinetobacter qingfengensis</name>
    <dbReference type="NCBI Taxonomy" id="1262585"/>
    <lineage>
        <taxon>Bacteria</taxon>
        <taxon>Pseudomonadati</taxon>
        <taxon>Pseudomonadota</taxon>
        <taxon>Gammaproteobacteria</taxon>
        <taxon>Moraxellales</taxon>
        <taxon>Moraxellaceae</taxon>
        <taxon>Acinetobacter</taxon>
    </lineage>
</organism>
<dbReference type="InterPro" id="IPR023210">
    <property type="entry name" value="NADP_OxRdtase_dom"/>
</dbReference>
<dbReference type="InterPro" id="IPR036812">
    <property type="entry name" value="NAD(P)_OxRdtase_dom_sf"/>
</dbReference>
<dbReference type="RefSeq" id="WP_070070663.1">
    <property type="nucleotide sequence ID" value="NZ_MKKK01000056.1"/>
</dbReference>
<dbReference type="GO" id="GO:0005737">
    <property type="term" value="C:cytoplasm"/>
    <property type="evidence" value="ECO:0007669"/>
    <property type="project" value="TreeGrafter"/>
</dbReference>
<protein>
    <submittedName>
        <fullName evidence="3">Aldo/keto reductase</fullName>
    </submittedName>
</protein>